<keyword evidence="2" id="KW-1003">Cell membrane</keyword>
<evidence type="ECO:0000256" key="4">
    <source>
        <dbReference type="ARBA" id="ARBA00022989"/>
    </source>
</evidence>
<dbReference type="InterPro" id="IPR001123">
    <property type="entry name" value="LeuE-type"/>
</dbReference>
<dbReference type="Pfam" id="PF01810">
    <property type="entry name" value="LysE"/>
    <property type="match status" value="1"/>
</dbReference>
<evidence type="ECO:0000256" key="2">
    <source>
        <dbReference type="ARBA" id="ARBA00022475"/>
    </source>
</evidence>
<gene>
    <name evidence="7" type="ORF">ACFPCV_32090</name>
</gene>
<keyword evidence="4 6" id="KW-1133">Transmembrane helix</keyword>
<evidence type="ECO:0000256" key="3">
    <source>
        <dbReference type="ARBA" id="ARBA00022692"/>
    </source>
</evidence>
<feature type="transmembrane region" description="Helical" evidence="6">
    <location>
        <begin position="41"/>
        <end position="64"/>
    </location>
</feature>
<evidence type="ECO:0000256" key="1">
    <source>
        <dbReference type="ARBA" id="ARBA00004651"/>
    </source>
</evidence>
<feature type="transmembrane region" description="Helical" evidence="6">
    <location>
        <begin position="70"/>
        <end position="89"/>
    </location>
</feature>
<protein>
    <submittedName>
        <fullName evidence="7">LysE family translocator</fullName>
    </submittedName>
</protein>
<dbReference type="PIRSF" id="PIRSF006324">
    <property type="entry name" value="LeuE"/>
    <property type="match status" value="1"/>
</dbReference>
<dbReference type="EMBL" id="JBHSIS010000022">
    <property type="protein sequence ID" value="MFC4858163.1"/>
    <property type="molecule type" value="Genomic_DNA"/>
</dbReference>
<organism evidence="7 8">
    <name type="scientific">Actinophytocola glycyrrhizae</name>
    <dbReference type="NCBI Taxonomy" id="2044873"/>
    <lineage>
        <taxon>Bacteria</taxon>
        <taxon>Bacillati</taxon>
        <taxon>Actinomycetota</taxon>
        <taxon>Actinomycetes</taxon>
        <taxon>Pseudonocardiales</taxon>
        <taxon>Pseudonocardiaceae</taxon>
    </lineage>
</organism>
<evidence type="ECO:0000256" key="5">
    <source>
        <dbReference type="ARBA" id="ARBA00023136"/>
    </source>
</evidence>
<comment type="caution">
    <text evidence="7">The sequence shown here is derived from an EMBL/GenBank/DDBJ whole genome shotgun (WGS) entry which is preliminary data.</text>
</comment>
<evidence type="ECO:0000313" key="8">
    <source>
        <dbReference type="Proteomes" id="UP001595859"/>
    </source>
</evidence>
<feature type="transmembrane region" description="Helical" evidence="6">
    <location>
        <begin position="152"/>
        <end position="176"/>
    </location>
</feature>
<feature type="transmembrane region" description="Helical" evidence="6">
    <location>
        <begin position="6"/>
        <end position="29"/>
    </location>
</feature>
<dbReference type="RefSeq" id="WP_378060441.1">
    <property type="nucleotide sequence ID" value="NZ_JBHSIS010000022.1"/>
</dbReference>
<accession>A0ABV9SBC0</accession>
<feature type="transmembrane region" description="Helical" evidence="6">
    <location>
        <begin position="188"/>
        <end position="208"/>
    </location>
</feature>
<reference evidence="8" key="1">
    <citation type="journal article" date="2019" name="Int. J. Syst. Evol. Microbiol.">
        <title>The Global Catalogue of Microorganisms (GCM) 10K type strain sequencing project: providing services to taxonomists for standard genome sequencing and annotation.</title>
        <authorList>
            <consortium name="The Broad Institute Genomics Platform"/>
            <consortium name="The Broad Institute Genome Sequencing Center for Infectious Disease"/>
            <person name="Wu L."/>
            <person name="Ma J."/>
        </authorList>
    </citation>
    <scope>NUCLEOTIDE SEQUENCE [LARGE SCALE GENOMIC DNA]</scope>
    <source>
        <strain evidence="8">ZS-22-S1</strain>
    </source>
</reference>
<feature type="transmembrane region" description="Helical" evidence="6">
    <location>
        <begin position="120"/>
        <end position="140"/>
    </location>
</feature>
<keyword evidence="3 6" id="KW-0812">Transmembrane</keyword>
<evidence type="ECO:0000313" key="7">
    <source>
        <dbReference type="EMBL" id="MFC4858163.1"/>
    </source>
</evidence>
<proteinExistence type="predicted"/>
<dbReference type="PANTHER" id="PTHR30086">
    <property type="entry name" value="ARGININE EXPORTER PROTEIN ARGO"/>
    <property type="match status" value="1"/>
</dbReference>
<name>A0ABV9SBC0_9PSEU</name>
<sequence length="213" mass="22187">MMSLSQVVAFALLSVVVVAVPGPSVLFTVGRALTVGRREALLTVVGNAIGVYLQVVAVAVGVGVVVERSAAVFTVIKLLGAAYLVYLGVQAIRHRRKVTEVLAEGMPAVVPSRRALRDGIVVGVANPKSIVFFVVALPQFTNPAAGHVPVQMLLLGTLFPVIALVLDSVWALLAATARTWFSRSPRRLELVGGAGGLMMIGVGASIAATGRRD</sequence>
<comment type="subcellular location">
    <subcellularLocation>
        <location evidence="1">Cell membrane</location>
        <topology evidence="1">Multi-pass membrane protein</topology>
    </subcellularLocation>
</comment>
<keyword evidence="5 6" id="KW-0472">Membrane</keyword>
<evidence type="ECO:0000256" key="6">
    <source>
        <dbReference type="SAM" id="Phobius"/>
    </source>
</evidence>
<dbReference type="PANTHER" id="PTHR30086:SF20">
    <property type="entry name" value="ARGININE EXPORTER PROTEIN ARGO-RELATED"/>
    <property type="match status" value="1"/>
</dbReference>
<keyword evidence="8" id="KW-1185">Reference proteome</keyword>
<dbReference type="Proteomes" id="UP001595859">
    <property type="component" value="Unassembled WGS sequence"/>
</dbReference>